<sequence length="170" mass="18604">MHMFPGLVNLAAFVPRMITMSGKDGFNQATQAALCARFTTSMVLPHGMDGLIMDAQSLQHIQKTAASNAYCNYALRVTTANGQALPLNNEFTPDIRALFIAFHEPTSPPEISAIRAHFTSWPTEEVIVTDVRGSNLASVFLLACIHDHSIHITDVQSKEDLLLLSLPQQS</sequence>
<dbReference type="EMBL" id="JAGFBS010000016">
    <property type="protein sequence ID" value="KAG6374956.1"/>
    <property type="molecule type" value="Genomic_DNA"/>
</dbReference>
<protein>
    <submittedName>
        <fullName evidence="1">Uncharacterized protein</fullName>
    </submittedName>
</protein>
<dbReference type="SUPFAM" id="SSF51556">
    <property type="entry name" value="Metallo-dependent hydrolases"/>
    <property type="match status" value="1"/>
</dbReference>
<gene>
    <name evidence="1" type="ORF">JVT61DRAFT_3711</name>
</gene>
<dbReference type="AlphaFoldDB" id="A0A8I3A7U7"/>
<organism evidence="1 2">
    <name type="scientific">Boletus reticuloceps</name>
    <dbReference type="NCBI Taxonomy" id="495285"/>
    <lineage>
        <taxon>Eukaryota</taxon>
        <taxon>Fungi</taxon>
        <taxon>Dikarya</taxon>
        <taxon>Basidiomycota</taxon>
        <taxon>Agaricomycotina</taxon>
        <taxon>Agaricomycetes</taxon>
        <taxon>Agaricomycetidae</taxon>
        <taxon>Boletales</taxon>
        <taxon>Boletineae</taxon>
        <taxon>Boletaceae</taxon>
        <taxon>Boletoideae</taxon>
        <taxon>Boletus</taxon>
    </lineage>
</organism>
<dbReference type="OrthoDB" id="3259000at2759"/>
<proteinExistence type="predicted"/>
<dbReference type="InterPro" id="IPR032466">
    <property type="entry name" value="Metal_Hydrolase"/>
</dbReference>
<accession>A0A8I3A7U7</accession>
<comment type="caution">
    <text evidence="1">The sequence shown here is derived from an EMBL/GenBank/DDBJ whole genome shotgun (WGS) entry which is preliminary data.</text>
</comment>
<dbReference type="Proteomes" id="UP000683000">
    <property type="component" value="Unassembled WGS sequence"/>
</dbReference>
<reference evidence="1" key="1">
    <citation type="submission" date="2021-03" db="EMBL/GenBank/DDBJ databases">
        <title>Evolutionary innovations through gain and loss of genes in the ectomycorrhizal Boletales.</title>
        <authorList>
            <person name="Wu G."/>
            <person name="Miyauchi S."/>
            <person name="Morin E."/>
            <person name="Yang Z.-L."/>
            <person name="Xu J."/>
            <person name="Martin F.M."/>
        </authorList>
    </citation>
    <scope>NUCLEOTIDE SEQUENCE</scope>
    <source>
        <strain evidence="1">BR01</strain>
    </source>
</reference>
<evidence type="ECO:0000313" key="2">
    <source>
        <dbReference type="Proteomes" id="UP000683000"/>
    </source>
</evidence>
<keyword evidence="2" id="KW-1185">Reference proteome</keyword>
<evidence type="ECO:0000313" key="1">
    <source>
        <dbReference type="EMBL" id="KAG6374956.1"/>
    </source>
</evidence>
<dbReference type="Gene3D" id="3.20.20.140">
    <property type="entry name" value="Metal-dependent hydrolases"/>
    <property type="match status" value="1"/>
</dbReference>
<name>A0A8I3A7U7_9AGAM</name>